<comment type="caution">
    <text evidence="2">The sequence shown here is derived from an EMBL/GenBank/DDBJ whole genome shotgun (WGS) entry which is preliminary data.</text>
</comment>
<accession>A0A816M4K9</accession>
<dbReference type="Proteomes" id="UP000676336">
    <property type="component" value="Unassembled WGS sequence"/>
</dbReference>
<feature type="compositionally biased region" description="Polar residues" evidence="1">
    <location>
        <begin position="77"/>
        <end position="90"/>
    </location>
</feature>
<evidence type="ECO:0000313" key="2">
    <source>
        <dbReference type="EMBL" id="CAF1972871.1"/>
    </source>
</evidence>
<reference evidence="2" key="1">
    <citation type="submission" date="2021-02" db="EMBL/GenBank/DDBJ databases">
        <authorList>
            <person name="Nowell W R."/>
        </authorList>
    </citation>
    <scope>NUCLEOTIDE SEQUENCE</scope>
</reference>
<proteinExistence type="predicted"/>
<evidence type="ECO:0000313" key="4">
    <source>
        <dbReference type="Proteomes" id="UP000663824"/>
    </source>
</evidence>
<organism evidence="2 4">
    <name type="scientific">Rotaria magnacalcarata</name>
    <dbReference type="NCBI Taxonomy" id="392030"/>
    <lineage>
        <taxon>Eukaryota</taxon>
        <taxon>Metazoa</taxon>
        <taxon>Spiralia</taxon>
        <taxon>Gnathifera</taxon>
        <taxon>Rotifera</taxon>
        <taxon>Eurotatoria</taxon>
        <taxon>Bdelloidea</taxon>
        <taxon>Philodinida</taxon>
        <taxon>Philodinidae</taxon>
        <taxon>Rotaria</taxon>
    </lineage>
</organism>
<gene>
    <name evidence="2" type="ORF">MBJ925_LOCUS6898</name>
    <name evidence="3" type="ORF">SMN809_LOCUS48529</name>
</gene>
<protein>
    <submittedName>
        <fullName evidence="2">Uncharacterized protein</fullName>
    </submittedName>
</protein>
<dbReference type="Proteomes" id="UP000663824">
    <property type="component" value="Unassembled WGS sequence"/>
</dbReference>
<evidence type="ECO:0000256" key="1">
    <source>
        <dbReference type="SAM" id="MobiDB-lite"/>
    </source>
</evidence>
<feature type="region of interest" description="Disordered" evidence="1">
    <location>
        <begin position="76"/>
        <end position="96"/>
    </location>
</feature>
<name>A0A816M4K9_9BILA</name>
<dbReference type="AlphaFoldDB" id="A0A816M4K9"/>
<evidence type="ECO:0000313" key="3">
    <source>
        <dbReference type="EMBL" id="CAF4831956.1"/>
    </source>
</evidence>
<feature type="non-terminal residue" evidence="2">
    <location>
        <position position="1"/>
    </location>
</feature>
<sequence length="444" mass="50063">YTLRITVYMEKNFANNTTSTTNSTLPTLDFIRNIRQWRERCQKLVNKIADDALENSTSDPTTTETLTETLNNALVEDSNNTKSATVNTGPSDEDTDFGGNDDSFWNGGMPPQTRWPQPRSRQLSISSSISSSAGQAIHIKGTVKNTYACFRDGDNRVMALNGSELVFVDWVRQNDGDGQLKMRVAPINNTIVEANEDESYTDETDQNNFRIVNFPPETQNMRVVDMEYSRWKSAYIIGLNEQSSTGEYSSGIRTSWIYLFDSDDDTFEPWIPLSNPQGNLGFVNRICGCNGKPIMYVAINKFGESGLLVLNEWGVLLSRQYASDLFPDYERLRFIDIACTKNNDLLAIAYNTAIIGSDGLTAMPFTVPRLVWINQLAMFALVNQTNGQLCVINLEGHILGQRLFTLNIEEYDPPTVFPINICAAEKDYVAIRYSRFINIHRVID</sequence>
<dbReference type="EMBL" id="CAJOBI010156113">
    <property type="protein sequence ID" value="CAF4831956.1"/>
    <property type="molecule type" value="Genomic_DNA"/>
</dbReference>
<dbReference type="EMBL" id="CAJNRE010002265">
    <property type="protein sequence ID" value="CAF1972871.1"/>
    <property type="molecule type" value="Genomic_DNA"/>
</dbReference>